<feature type="compositionally biased region" description="Polar residues" evidence="1">
    <location>
        <begin position="141"/>
        <end position="151"/>
    </location>
</feature>
<dbReference type="AlphaFoldDB" id="A0A9Q1CS13"/>
<proteinExistence type="predicted"/>
<evidence type="ECO:0000313" key="2">
    <source>
        <dbReference type="EMBL" id="KAJ8050527.1"/>
    </source>
</evidence>
<reference evidence="2" key="1">
    <citation type="submission" date="2021-10" db="EMBL/GenBank/DDBJ databases">
        <title>Tropical sea cucumber genome reveals ecological adaptation and Cuvierian tubules defense mechanism.</title>
        <authorList>
            <person name="Chen T."/>
        </authorList>
    </citation>
    <scope>NUCLEOTIDE SEQUENCE</scope>
    <source>
        <strain evidence="2">Nanhai2018</strain>
        <tissue evidence="2">Muscle</tissue>
    </source>
</reference>
<dbReference type="InterPro" id="IPR021109">
    <property type="entry name" value="Peptidase_aspartic_dom_sf"/>
</dbReference>
<gene>
    <name evidence="2" type="ORF">HOLleu_03761</name>
</gene>
<dbReference type="OrthoDB" id="5984724at2759"/>
<protein>
    <submittedName>
        <fullName evidence="2">Uncharacterized protein</fullName>
    </submittedName>
</protein>
<evidence type="ECO:0000313" key="3">
    <source>
        <dbReference type="Proteomes" id="UP001152320"/>
    </source>
</evidence>
<dbReference type="Proteomes" id="UP001152320">
    <property type="component" value="Chromosome 1"/>
</dbReference>
<organism evidence="2 3">
    <name type="scientific">Holothuria leucospilota</name>
    <name type="common">Black long sea cucumber</name>
    <name type="synonym">Mertensiothuria leucospilota</name>
    <dbReference type="NCBI Taxonomy" id="206669"/>
    <lineage>
        <taxon>Eukaryota</taxon>
        <taxon>Metazoa</taxon>
        <taxon>Echinodermata</taxon>
        <taxon>Eleutherozoa</taxon>
        <taxon>Echinozoa</taxon>
        <taxon>Holothuroidea</taxon>
        <taxon>Aspidochirotacea</taxon>
        <taxon>Aspidochirotida</taxon>
        <taxon>Holothuriidae</taxon>
        <taxon>Holothuria</taxon>
    </lineage>
</organism>
<feature type="region of interest" description="Disordered" evidence="1">
    <location>
        <begin position="132"/>
        <end position="160"/>
    </location>
</feature>
<sequence length="371" mass="40793">MQYTAGPAKEAIRGCQLIGGTGGYAQARSILDSRFGYPHLVTERLIRELKFGKQLRTLQEVNSQSVIREIMGRFTNCVQLKWKKRALKSKKSNDSYPTFKEFVGFAAEIAGEVNDPVYGNVFKREQRTSSESYSVSLSNSNVGATGHSNGKGSRLKRGDNAKSEPPCVLCSQVHRLWHCDQFKQMSPRERLDVVINHKLCHNCLLSSHKTDDCGKRSVCSVPGCGKKHTKNIHLNDNVANVSSSDTSNNVQVSNASFYPNKGTHMPLVQVLVNDACKVYALLDSGSSNSFCSLALVRRLGLTGKSYEFSLRTLNKSGPQRSEAVGLSLSSESGETLEFSAVYVVDEIPVKSTRIETACYPHLDGLGPMPAY</sequence>
<comment type="caution">
    <text evidence="2">The sequence shown here is derived from an EMBL/GenBank/DDBJ whole genome shotgun (WGS) entry which is preliminary data.</text>
</comment>
<name>A0A9Q1CS13_HOLLE</name>
<evidence type="ECO:0000256" key="1">
    <source>
        <dbReference type="SAM" id="MobiDB-lite"/>
    </source>
</evidence>
<dbReference type="EMBL" id="JAIZAY010000001">
    <property type="protein sequence ID" value="KAJ8050527.1"/>
    <property type="molecule type" value="Genomic_DNA"/>
</dbReference>
<dbReference type="PANTHER" id="PTHR47331:SF1">
    <property type="entry name" value="GAG-LIKE PROTEIN"/>
    <property type="match status" value="1"/>
</dbReference>
<dbReference type="Gene3D" id="2.40.70.10">
    <property type="entry name" value="Acid Proteases"/>
    <property type="match status" value="1"/>
</dbReference>
<keyword evidence="3" id="KW-1185">Reference proteome</keyword>
<accession>A0A9Q1CS13</accession>
<dbReference type="PANTHER" id="PTHR47331">
    <property type="entry name" value="PHD-TYPE DOMAIN-CONTAINING PROTEIN"/>
    <property type="match status" value="1"/>
</dbReference>